<dbReference type="PRINTS" id="PR00050">
    <property type="entry name" value="COLDSHOCK"/>
</dbReference>
<dbReference type="Gene3D" id="2.40.50.140">
    <property type="entry name" value="Nucleic acid-binding proteins"/>
    <property type="match status" value="1"/>
</dbReference>
<dbReference type="InterPro" id="IPR011129">
    <property type="entry name" value="CSD"/>
</dbReference>
<dbReference type="InterPro" id="IPR002059">
    <property type="entry name" value="CSP_DNA-bd"/>
</dbReference>
<dbReference type="SMART" id="SM00357">
    <property type="entry name" value="CSP"/>
    <property type="match status" value="1"/>
</dbReference>
<protein>
    <submittedName>
        <fullName evidence="2">Cold shock domain-containing protein</fullName>
    </submittedName>
</protein>
<proteinExistence type="predicted"/>
<dbReference type="OrthoDB" id="4382049at2"/>
<sequence length="144" mass="15983">MTMGKVVRFDEVRGYGFIAPDNGTEDVFMHVNDLLDDKYLFRPGLRVTFRVEEGERGPKASDVRIMESSEAALAVRTVPTLAIAPRAADGEPDDSVCDLLSAEEFRHELTETLLKAVPSLTAAQLLQVRGCVNDLARAHRWIEP</sequence>
<dbReference type="RefSeq" id="WP_135339269.1">
    <property type="nucleotide sequence ID" value="NZ_JBHLTX010000017.1"/>
</dbReference>
<gene>
    <name evidence="2" type="ORF">E4099_13480</name>
</gene>
<dbReference type="AlphaFoldDB" id="A0A4Z0H783"/>
<evidence type="ECO:0000313" key="3">
    <source>
        <dbReference type="Proteomes" id="UP000297948"/>
    </source>
</evidence>
<dbReference type="CDD" id="cd04458">
    <property type="entry name" value="CSP_CDS"/>
    <property type="match status" value="1"/>
</dbReference>
<dbReference type="EMBL" id="SRID01000101">
    <property type="protein sequence ID" value="TGB09654.1"/>
    <property type="molecule type" value="Genomic_DNA"/>
</dbReference>
<comment type="caution">
    <text evidence="2">The sequence shown here is derived from an EMBL/GenBank/DDBJ whole genome shotgun (WGS) entry which is preliminary data.</text>
</comment>
<evidence type="ECO:0000313" key="2">
    <source>
        <dbReference type="EMBL" id="TGB09654.1"/>
    </source>
</evidence>
<reference evidence="2 3" key="1">
    <citation type="submission" date="2019-03" db="EMBL/GenBank/DDBJ databases">
        <authorList>
            <person name="Gonzalez-Pimentel J.L."/>
        </authorList>
    </citation>
    <scope>NUCLEOTIDE SEQUENCE [LARGE SCALE GENOMIC DNA]</scope>
    <source>
        <strain evidence="2 3">JCM 31289</strain>
    </source>
</reference>
<dbReference type="Proteomes" id="UP000297948">
    <property type="component" value="Unassembled WGS sequence"/>
</dbReference>
<feature type="domain" description="CSD" evidence="1">
    <location>
        <begin position="1"/>
        <end position="65"/>
    </location>
</feature>
<dbReference type="SUPFAM" id="SSF50249">
    <property type="entry name" value="Nucleic acid-binding proteins"/>
    <property type="match status" value="1"/>
</dbReference>
<dbReference type="GO" id="GO:0003676">
    <property type="term" value="F:nucleic acid binding"/>
    <property type="evidence" value="ECO:0007669"/>
    <property type="project" value="InterPro"/>
</dbReference>
<dbReference type="Pfam" id="PF00313">
    <property type="entry name" value="CSD"/>
    <property type="match status" value="1"/>
</dbReference>
<name>A0A4Z0H783_9ACTN</name>
<dbReference type="InterPro" id="IPR012340">
    <property type="entry name" value="NA-bd_OB-fold"/>
</dbReference>
<dbReference type="PROSITE" id="PS51857">
    <property type="entry name" value="CSD_2"/>
    <property type="match status" value="1"/>
</dbReference>
<keyword evidence="3" id="KW-1185">Reference proteome</keyword>
<organism evidence="2 3">
    <name type="scientific">Streptomyces palmae</name>
    <dbReference type="NCBI Taxonomy" id="1701085"/>
    <lineage>
        <taxon>Bacteria</taxon>
        <taxon>Bacillati</taxon>
        <taxon>Actinomycetota</taxon>
        <taxon>Actinomycetes</taxon>
        <taxon>Kitasatosporales</taxon>
        <taxon>Streptomycetaceae</taxon>
        <taxon>Streptomyces</taxon>
    </lineage>
</organism>
<dbReference type="InterPro" id="IPR050181">
    <property type="entry name" value="Cold_shock_domain"/>
</dbReference>
<accession>A0A4Z0H783</accession>
<dbReference type="PANTHER" id="PTHR11544">
    <property type="entry name" value="COLD SHOCK DOMAIN CONTAINING PROTEINS"/>
    <property type="match status" value="1"/>
</dbReference>
<evidence type="ECO:0000259" key="1">
    <source>
        <dbReference type="PROSITE" id="PS51857"/>
    </source>
</evidence>